<evidence type="ECO:0000313" key="2">
    <source>
        <dbReference type="Proteomes" id="UP000002592"/>
    </source>
</evidence>
<name>A2C1Q2_PROM1</name>
<dbReference type="EMBL" id="CP000553">
    <property type="protein sequence ID" value="ABM75412.1"/>
    <property type="molecule type" value="Genomic_DNA"/>
</dbReference>
<dbReference type="HOGENOM" id="CLU_3046815_0_0_3"/>
<protein>
    <submittedName>
        <fullName evidence="1">Uncharacterized protein</fullName>
    </submittedName>
</protein>
<dbReference type="AlphaFoldDB" id="A2C1Q2"/>
<sequence>MHQKVHHMALKDWGPQVRKALNQAMTDHIVLTQSKLAQANPIDTGRMASRSPLV</sequence>
<accession>A2C1Q2</accession>
<reference evidence="2" key="1">
    <citation type="journal article" date="2007" name="PLoS Genet.">
        <title>Patterns and implications of gene gain and loss in the evolution of Prochlorococcus.</title>
        <authorList>
            <person name="Kettler G.C."/>
            <person name="Martiny A.C."/>
            <person name="Huang K."/>
            <person name="Zucker J."/>
            <person name="Coleman M.L."/>
            <person name="Rodrigue S."/>
            <person name="Chen F."/>
            <person name="Lapidus A."/>
            <person name="Ferriera S."/>
            <person name="Johnson J."/>
            <person name="Steglich C."/>
            <person name="Church G.M."/>
            <person name="Richardson P."/>
            <person name="Chisholm S.W."/>
        </authorList>
    </citation>
    <scope>NUCLEOTIDE SEQUENCE [LARGE SCALE GENOMIC DNA]</scope>
    <source>
        <strain evidence="2">NATL1A</strain>
    </source>
</reference>
<gene>
    <name evidence="1" type="ordered locus">NATL1_08541</name>
</gene>
<proteinExistence type="predicted"/>
<dbReference type="Proteomes" id="UP000002592">
    <property type="component" value="Chromosome"/>
</dbReference>
<evidence type="ECO:0000313" key="1">
    <source>
        <dbReference type="EMBL" id="ABM75412.1"/>
    </source>
</evidence>
<dbReference type="KEGG" id="pme:NATL1_08541"/>
<organism evidence="1 2">
    <name type="scientific">Prochlorococcus marinus (strain NATL1A)</name>
    <dbReference type="NCBI Taxonomy" id="167555"/>
    <lineage>
        <taxon>Bacteria</taxon>
        <taxon>Bacillati</taxon>
        <taxon>Cyanobacteriota</taxon>
        <taxon>Cyanophyceae</taxon>
        <taxon>Synechococcales</taxon>
        <taxon>Prochlorococcaceae</taxon>
        <taxon>Prochlorococcus</taxon>
    </lineage>
</organism>